<accession>A0ACB9QE63</accession>
<sequence length="504" mass="55357">MVKEGPCYHCGVTSTPLWRNGPPDKPILCNACGSRWRTKGTLANYTPMHLRAEPENYMDHRVVRNKSTVPISRNNEVKVPKIKQTDRNLVVAGIPSENCRSFSKVTITDDDLSNRSSSGSAMSNSESCAQFCSADASDLTGPAQSVVWDTSVPSRKRMGGTRLKPSAVDQLTQDLQTILQEQQSSCFSGYTEENLLLECATPIETGHGSVLIKEPVSIIQEEESEASSLSINTKRRKMNDGSSHPLALFVQDKDMKSSIFPPPQGMELGSYGRECFLQEKAYLLGSPRSPLLSIELKDMLNFEVFMKHLTSEEQRELMKYLPTVDTAKPLESVRSLFTSSQFLESTTSFQHLLAEGVFDSSSIGEKGEDGKVLKRLVLFNLTKCKWIEHYNQVKECEVASGVPFPDGASGTKTSATKGVSIIKQAVDHDSSCFNPRSLFAVPINGEALGLDSSYIDRDQELLVEVPSNGSFPQAELLRPAPNSTASQQESNNSSSCSGRPVNHL</sequence>
<evidence type="ECO:0000313" key="2">
    <source>
        <dbReference type="Proteomes" id="UP001057402"/>
    </source>
</evidence>
<reference evidence="2" key="1">
    <citation type="journal article" date="2023" name="Front. Plant Sci.">
        <title>Chromosomal-level genome assembly of Melastoma candidum provides insights into trichome evolution.</title>
        <authorList>
            <person name="Zhong Y."/>
            <person name="Wu W."/>
            <person name="Sun C."/>
            <person name="Zou P."/>
            <person name="Liu Y."/>
            <person name="Dai S."/>
            <person name="Zhou R."/>
        </authorList>
    </citation>
    <scope>NUCLEOTIDE SEQUENCE [LARGE SCALE GENOMIC DNA]</scope>
</reference>
<comment type="caution">
    <text evidence="1">The sequence shown here is derived from an EMBL/GenBank/DDBJ whole genome shotgun (WGS) entry which is preliminary data.</text>
</comment>
<dbReference type="EMBL" id="CM042885">
    <property type="protein sequence ID" value="KAI4364814.1"/>
    <property type="molecule type" value="Genomic_DNA"/>
</dbReference>
<dbReference type="Proteomes" id="UP001057402">
    <property type="component" value="Chromosome 6"/>
</dbReference>
<gene>
    <name evidence="1" type="ORF">MLD38_020857</name>
</gene>
<keyword evidence="2" id="KW-1185">Reference proteome</keyword>
<evidence type="ECO:0000313" key="1">
    <source>
        <dbReference type="EMBL" id="KAI4364814.1"/>
    </source>
</evidence>
<name>A0ACB9QE63_9MYRT</name>
<organism evidence="1 2">
    <name type="scientific">Melastoma candidum</name>
    <dbReference type="NCBI Taxonomy" id="119954"/>
    <lineage>
        <taxon>Eukaryota</taxon>
        <taxon>Viridiplantae</taxon>
        <taxon>Streptophyta</taxon>
        <taxon>Embryophyta</taxon>
        <taxon>Tracheophyta</taxon>
        <taxon>Spermatophyta</taxon>
        <taxon>Magnoliopsida</taxon>
        <taxon>eudicotyledons</taxon>
        <taxon>Gunneridae</taxon>
        <taxon>Pentapetalae</taxon>
        <taxon>rosids</taxon>
        <taxon>malvids</taxon>
        <taxon>Myrtales</taxon>
        <taxon>Melastomataceae</taxon>
        <taxon>Melastomatoideae</taxon>
        <taxon>Melastomateae</taxon>
        <taxon>Melastoma</taxon>
    </lineage>
</organism>
<protein>
    <submittedName>
        <fullName evidence="1">Uncharacterized protein</fullName>
    </submittedName>
</protein>
<proteinExistence type="predicted"/>